<feature type="transmembrane region" description="Helical" evidence="6">
    <location>
        <begin position="209"/>
        <end position="228"/>
    </location>
</feature>
<feature type="transmembrane region" description="Helical" evidence="6">
    <location>
        <begin position="356"/>
        <end position="372"/>
    </location>
</feature>
<keyword evidence="4 6" id="KW-1133">Transmembrane helix</keyword>
<feature type="transmembrane region" description="Helical" evidence="6">
    <location>
        <begin position="111"/>
        <end position="128"/>
    </location>
</feature>
<gene>
    <name evidence="7" type="ORF">UFOPK1503_00395</name>
    <name evidence="8" type="ORF">UFOPK1693_00087</name>
</gene>
<reference evidence="7" key="1">
    <citation type="submission" date="2020-05" db="EMBL/GenBank/DDBJ databases">
        <authorList>
            <person name="Chiriac C."/>
            <person name="Salcher M."/>
            <person name="Ghai R."/>
            <person name="Kavagutti S V."/>
        </authorList>
    </citation>
    <scope>NUCLEOTIDE SEQUENCE</scope>
</reference>
<keyword evidence="3 6" id="KW-0812">Transmembrane</keyword>
<evidence type="ECO:0000313" key="7">
    <source>
        <dbReference type="EMBL" id="CAB4543122.1"/>
    </source>
</evidence>
<feature type="transmembrane region" description="Helical" evidence="6">
    <location>
        <begin position="378"/>
        <end position="394"/>
    </location>
</feature>
<feature type="transmembrane region" description="Helical" evidence="6">
    <location>
        <begin position="12"/>
        <end position="33"/>
    </location>
</feature>
<dbReference type="Pfam" id="PF13520">
    <property type="entry name" value="AA_permease_2"/>
    <property type="match status" value="1"/>
</dbReference>
<protein>
    <submittedName>
        <fullName evidence="7">Unannotated protein</fullName>
    </submittedName>
</protein>
<feature type="transmembrane region" description="Helical" evidence="6">
    <location>
        <begin position="171"/>
        <end position="189"/>
    </location>
</feature>
<dbReference type="GO" id="GO:0022857">
    <property type="term" value="F:transmembrane transporter activity"/>
    <property type="evidence" value="ECO:0007669"/>
    <property type="project" value="InterPro"/>
</dbReference>
<feature type="transmembrane region" description="Helical" evidence="6">
    <location>
        <begin position="296"/>
        <end position="317"/>
    </location>
</feature>
<feature type="transmembrane region" description="Helical" evidence="6">
    <location>
        <begin position="39"/>
        <end position="59"/>
    </location>
</feature>
<evidence type="ECO:0000256" key="2">
    <source>
        <dbReference type="ARBA" id="ARBA00022475"/>
    </source>
</evidence>
<dbReference type="InterPro" id="IPR050367">
    <property type="entry name" value="APC_superfamily"/>
</dbReference>
<evidence type="ECO:0000313" key="8">
    <source>
        <dbReference type="EMBL" id="CAB4561962.1"/>
    </source>
</evidence>
<dbReference type="AlphaFoldDB" id="A0A6J6BVN3"/>
<keyword evidence="2" id="KW-1003">Cell membrane</keyword>
<organism evidence="7">
    <name type="scientific">freshwater metagenome</name>
    <dbReference type="NCBI Taxonomy" id="449393"/>
    <lineage>
        <taxon>unclassified sequences</taxon>
        <taxon>metagenomes</taxon>
        <taxon>ecological metagenomes</taxon>
    </lineage>
</organism>
<evidence type="ECO:0000256" key="6">
    <source>
        <dbReference type="SAM" id="Phobius"/>
    </source>
</evidence>
<keyword evidence="5 6" id="KW-0472">Membrane</keyword>
<dbReference type="Gene3D" id="1.20.1740.10">
    <property type="entry name" value="Amino acid/polyamine transporter I"/>
    <property type="match status" value="1"/>
</dbReference>
<dbReference type="PIRSF" id="PIRSF006060">
    <property type="entry name" value="AA_transporter"/>
    <property type="match status" value="1"/>
</dbReference>
<accession>A0A6J6BVN3</accession>
<dbReference type="PANTHER" id="PTHR42770:SF7">
    <property type="entry name" value="MEMBRANE PROTEIN"/>
    <property type="match status" value="1"/>
</dbReference>
<dbReference type="EMBL" id="CAEZST010000005">
    <property type="protein sequence ID" value="CAB4543122.1"/>
    <property type="molecule type" value="Genomic_DNA"/>
</dbReference>
<feature type="transmembrane region" description="Helical" evidence="6">
    <location>
        <begin position="80"/>
        <end position="99"/>
    </location>
</feature>
<evidence type="ECO:0000256" key="5">
    <source>
        <dbReference type="ARBA" id="ARBA00023136"/>
    </source>
</evidence>
<dbReference type="GO" id="GO:0005886">
    <property type="term" value="C:plasma membrane"/>
    <property type="evidence" value="ECO:0007669"/>
    <property type="project" value="UniProtKB-SubCell"/>
</dbReference>
<sequence>MRKLSLTDSVFIGLAAMLGAGVFIVFGPAAALAGSALQVAILIAAIVAYLNAGSVAQLANRVTRSGGGYAYARVYVSKNFSFLAGASFIVGKIGSSAAIALTVGNYVSRDYAVPTAIGAVLLMTLINLAGINRTAFGSKVLAIITIVFLSVLFFAALAIPSSTDSLGMANPVSIFSAAALFFFAFAGYARIATLGGEVDNPAKTVPRAIWLSLAMVLVIYLVLSILLVDKLGSVLASTVTPLADLAEQTWIGGQLIWVFAAMAGLGSLLALLAGISRTGAEMALDKELPKAFSSKLKNGAPFLAEVSVALLIVTLVLSGGVLISLSISSFAILLYYAIVNFAAFRQPPAESSRPKVLNLLGVALCLLLALSVPLEGLVFGVVVLGATMLIRWGLRVARQIR</sequence>
<feature type="transmembrane region" description="Helical" evidence="6">
    <location>
        <begin position="255"/>
        <end position="275"/>
    </location>
</feature>
<feature type="transmembrane region" description="Helical" evidence="6">
    <location>
        <begin position="140"/>
        <end position="159"/>
    </location>
</feature>
<dbReference type="EMBL" id="CAEZTO010000001">
    <property type="protein sequence ID" value="CAB4561962.1"/>
    <property type="molecule type" value="Genomic_DNA"/>
</dbReference>
<name>A0A6J6BVN3_9ZZZZ</name>
<evidence type="ECO:0000256" key="4">
    <source>
        <dbReference type="ARBA" id="ARBA00022989"/>
    </source>
</evidence>
<dbReference type="InterPro" id="IPR002293">
    <property type="entry name" value="AA/rel_permease1"/>
</dbReference>
<proteinExistence type="predicted"/>
<feature type="transmembrane region" description="Helical" evidence="6">
    <location>
        <begin position="323"/>
        <end position="344"/>
    </location>
</feature>
<dbReference type="PANTHER" id="PTHR42770">
    <property type="entry name" value="AMINO ACID TRANSPORTER-RELATED"/>
    <property type="match status" value="1"/>
</dbReference>
<evidence type="ECO:0000256" key="1">
    <source>
        <dbReference type="ARBA" id="ARBA00004651"/>
    </source>
</evidence>
<evidence type="ECO:0000256" key="3">
    <source>
        <dbReference type="ARBA" id="ARBA00022692"/>
    </source>
</evidence>
<comment type="subcellular location">
    <subcellularLocation>
        <location evidence="1">Cell membrane</location>
        <topology evidence="1">Multi-pass membrane protein</topology>
    </subcellularLocation>
</comment>